<dbReference type="PhylomeDB" id="A0A0G4GSP4"/>
<evidence type="ECO:0000313" key="5">
    <source>
        <dbReference type="Proteomes" id="UP000041254"/>
    </source>
</evidence>
<sequence length="379" mass="43678">MKTLHELFIGYPPNVGHIRTFGCKAHINQRKETIGKMNPRTQIGILLGYDPAIKDGYLLYLPHTRQLVLSRNVVFDKAILPGQEIDKAILPGQEKKPRAPSAIEFIYPQKPAASLSEPLSAIEDIYDDNNEPHQHQETNDAQNDSGQEGEEDTAEQQIRTTRIKDERRIPGRVYEDQFFDHPDLLFVNEDGEMTEDPSNDNKTADDPSLPQLFHPTIPKTYNRAIKLAAADQWKEAMDREMKSIEDLEVFEYVPEKAATTKIISCKWRLPWRIKYQVNLEIHRMDINTAFLNASLDEPLSIWCPHEYEKSGHVVRLRKALYGLKEAPRAWNITFYNQLYDRGFVCHPQELCVYLHKDNNILLVVFVDNLSIVSEQEGVT</sequence>
<feature type="domain" description="Retroviral polymerase SH3-like" evidence="3">
    <location>
        <begin position="23"/>
        <end position="82"/>
    </location>
</feature>
<dbReference type="STRING" id="1169540.A0A0G4GSP4"/>
<feature type="domain" description="Reverse transcriptase Ty1/copia-type" evidence="2">
    <location>
        <begin position="273"/>
        <end position="375"/>
    </location>
</feature>
<dbReference type="AlphaFoldDB" id="A0A0G4GSP4"/>
<dbReference type="InParanoid" id="A0A0G4GSP4"/>
<feature type="region of interest" description="Disordered" evidence="1">
    <location>
        <begin position="129"/>
        <end position="164"/>
    </location>
</feature>
<dbReference type="SUPFAM" id="SSF56672">
    <property type="entry name" value="DNA/RNA polymerases"/>
    <property type="match status" value="1"/>
</dbReference>
<accession>A0A0G4GSP4</accession>
<dbReference type="InterPro" id="IPR043502">
    <property type="entry name" value="DNA/RNA_pol_sf"/>
</dbReference>
<organism evidence="4 5">
    <name type="scientific">Vitrella brassicaformis (strain CCMP3155)</name>
    <dbReference type="NCBI Taxonomy" id="1169540"/>
    <lineage>
        <taxon>Eukaryota</taxon>
        <taxon>Sar</taxon>
        <taxon>Alveolata</taxon>
        <taxon>Colpodellida</taxon>
        <taxon>Vitrellaceae</taxon>
        <taxon>Vitrella</taxon>
    </lineage>
</organism>
<evidence type="ECO:0000256" key="1">
    <source>
        <dbReference type="SAM" id="MobiDB-lite"/>
    </source>
</evidence>
<reference evidence="4 5" key="1">
    <citation type="submission" date="2014-11" db="EMBL/GenBank/DDBJ databases">
        <authorList>
            <person name="Zhu J."/>
            <person name="Qi W."/>
            <person name="Song R."/>
        </authorList>
    </citation>
    <scope>NUCLEOTIDE SEQUENCE [LARGE SCALE GENOMIC DNA]</scope>
</reference>
<dbReference type="Proteomes" id="UP000041254">
    <property type="component" value="Unassembled WGS sequence"/>
</dbReference>
<dbReference type="Pfam" id="PF07727">
    <property type="entry name" value="RVT_2"/>
    <property type="match status" value="1"/>
</dbReference>
<evidence type="ECO:0000259" key="2">
    <source>
        <dbReference type="Pfam" id="PF07727"/>
    </source>
</evidence>
<dbReference type="InterPro" id="IPR057670">
    <property type="entry name" value="SH3_retrovirus"/>
</dbReference>
<name>A0A0G4GSP4_VITBC</name>
<keyword evidence="5" id="KW-1185">Reference proteome</keyword>
<dbReference type="InterPro" id="IPR013103">
    <property type="entry name" value="RVT_2"/>
</dbReference>
<proteinExistence type="predicted"/>
<dbReference type="EMBL" id="CDMY01000784">
    <property type="protein sequence ID" value="CEM33493.1"/>
    <property type="molecule type" value="Genomic_DNA"/>
</dbReference>
<gene>
    <name evidence="4" type="ORF">Vbra_27</name>
</gene>
<evidence type="ECO:0000259" key="3">
    <source>
        <dbReference type="Pfam" id="PF25597"/>
    </source>
</evidence>
<protein>
    <submittedName>
        <fullName evidence="4">Uncharacterized protein</fullName>
    </submittedName>
</protein>
<feature type="region of interest" description="Disordered" evidence="1">
    <location>
        <begin position="190"/>
        <end position="209"/>
    </location>
</feature>
<dbReference type="VEuPathDB" id="CryptoDB:Vbra_27"/>
<dbReference type="OMA" id="EPQSYSH"/>
<dbReference type="Pfam" id="PF25597">
    <property type="entry name" value="SH3_retrovirus"/>
    <property type="match status" value="1"/>
</dbReference>
<evidence type="ECO:0000313" key="4">
    <source>
        <dbReference type="EMBL" id="CEM33493.1"/>
    </source>
</evidence>
<dbReference type="OrthoDB" id="448915at2759"/>